<keyword evidence="3" id="KW-0902">Two-component regulatory system</keyword>
<dbReference type="PANTHER" id="PTHR24421">
    <property type="entry name" value="NITRATE/NITRITE SENSOR PROTEIN NARX-RELATED"/>
    <property type="match status" value="1"/>
</dbReference>
<dbReference type="PANTHER" id="PTHR24421:SF63">
    <property type="entry name" value="SENSOR HISTIDINE KINASE DESK"/>
    <property type="match status" value="1"/>
</dbReference>
<keyword evidence="1" id="KW-0808">Transferase</keyword>
<dbReference type="EMBL" id="BAABIC010000039">
    <property type="protein sequence ID" value="GAA4713898.1"/>
    <property type="molecule type" value="Genomic_DNA"/>
</dbReference>
<keyword evidence="4" id="KW-0812">Transmembrane</keyword>
<dbReference type="InterPro" id="IPR036890">
    <property type="entry name" value="HATPase_C_sf"/>
</dbReference>
<keyword evidence="2 6" id="KW-0418">Kinase</keyword>
<gene>
    <name evidence="6" type="ORF">GCM10023215_66220</name>
</gene>
<evidence type="ECO:0000256" key="4">
    <source>
        <dbReference type="SAM" id="Phobius"/>
    </source>
</evidence>
<name>A0ABP8XTS2_9PSEU</name>
<dbReference type="InterPro" id="IPR011712">
    <property type="entry name" value="Sig_transdc_His_kin_sub3_dim/P"/>
</dbReference>
<dbReference type="InterPro" id="IPR050482">
    <property type="entry name" value="Sensor_HK_TwoCompSys"/>
</dbReference>
<dbReference type="Gene3D" id="1.20.5.1930">
    <property type="match status" value="1"/>
</dbReference>
<keyword evidence="4" id="KW-1133">Transmembrane helix</keyword>
<evidence type="ECO:0000313" key="7">
    <source>
        <dbReference type="Proteomes" id="UP001500325"/>
    </source>
</evidence>
<evidence type="ECO:0000256" key="1">
    <source>
        <dbReference type="ARBA" id="ARBA00022679"/>
    </source>
</evidence>
<dbReference type="GO" id="GO:0016301">
    <property type="term" value="F:kinase activity"/>
    <property type="evidence" value="ECO:0007669"/>
    <property type="project" value="UniProtKB-KW"/>
</dbReference>
<dbReference type="Gene3D" id="3.30.565.10">
    <property type="entry name" value="Histidine kinase-like ATPase, C-terminal domain"/>
    <property type="match status" value="1"/>
</dbReference>
<feature type="transmembrane region" description="Helical" evidence="4">
    <location>
        <begin position="158"/>
        <end position="176"/>
    </location>
</feature>
<protein>
    <submittedName>
        <fullName evidence="6">Histidine kinase</fullName>
    </submittedName>
</protein>
<evidence type="ECO:0000259" key="5">
    <source>
        <dbReference type="Pfam" id="PF07730"/>
    </source>
</evidence>
<accession>A0ABP8XTS2</accession>
<feature type="transmembrane region" description="Helical" evidence="4">
    <location>
        <begin position="78"/>
        <end position="97"/>
    </location>
</feature>
<dbReference type="RefSeq" id="WP_345384768.1">
    <property type="nucleotide sequence ID" value="NZ_BAABIC010000039.1"/>
</dbReference>
<organism evidence="6 7">
    <name type="scientific">Pseudonocardia yuanmonensis</name>
    <dbReference type="NCBI Taxonomy" id="1095914"/>
    <lineage>
        <taxon>Bacteria</taxon>
        <taxon>Bacillati</taxon>
        <taxon>Actinomycetota</taxon>
        <taxon>Actinomycetes</taxon>
        <taxon>Pseudonocardiales</taxon>
        <taxon>Pseudonocardiaceae</taxon>
        <taxon>Pseudonocardia</taxon>
    </lineage>
</organism>
<sequence length="442" mass="46612">MTTDRPPTPGPKGLGAAPTGRCAAGSTGRFAAGPTGWLAAASTGRFAAAPTGRFAAAPTGRLAAEERQVRAARRFSRIGLVMTVGWLLLVPAFVVWTGLPDPAWLAALVPLYLASIVLHLIRIRQYVRSLGTPARPVFVVAACVLGLAITLVGVASSWAGWTWALVAGILLGDVVAGRRARVIALWVVASAVLVLGLTYAVGRVTQADLPVSPWYAAGIAGFYVASMWCLDVERLWWFKAVTDLDDSRRTAAELATARERLRLADDLHDILGHALEVVAFKSELAARLLEVDPARARTEMDEVQRVARESLTEVRALVRSTRDTDLAVELAGARAVLGSAGVALEVHGDPASVAPAVRNVLGRVLREAMTNVLRHAQPSRCTIEIAPDRLVVCNDGVSGPGDGAGTGLAGLERYLEEHAGRLTAGSDGRGGYRLEAVLGGGR</sequence>
<dbReference type="Pfam" id="PF07730">
    <property type="entry name" value="HisKA_3"/>
    <property type="match status" value="1"/>
</dbReference>
<feature type="transmembrane region" description="Helical" evidence="4">
    <location>
        <begin position="133"/>
        <end position="152"/>
    </location>
</feature>
<evidence type="ECO:0000256" key="2">
    <source>
        <dbReference type="ARBA" id="ARBA00022777"/>
    </source>
</evidence>
<comment type="caution">
    <text evidence="6">The sequence shown here is derived from an EMBL/GenBank/DDBJ whole genome shotgun (WGS) entry which is preliminary data.</text>
</comment>
<feature type="transmembrane region" description="Helical" evidence="4">
    <location>
        <begin position="183"/>
        <end position="202"/>
    </location>
</feature>
<feature type="domain" description="Signal transduction histidine kinase subgroup 3 dimerisation and phosphoacceptor" evidence="5">
    <location>
        <begin position="259"/>
        <end position="325"/>
    </location>
</feature>
<keyword evidence="4" id="KW-0472">Membrane</keyword>
<dbReference type="SUPFAM" id="SSF55874">
    <property type="entry name" value="ATPase domain of HSP90 chaperone/DNA topoisomerase II/histidine kinase"/>
    <property type="match status" value="1"/>
</dbReference>
<evidence type="ECO:0000313" key="6">
    <source>
        <dbReference type="EMBL" id="GAA4713898.1"/>
    </source>
</evidence>
<keyword evidence="7" id="KW-1185">Reference proteome</keyword>
<feature type="transmembrane region" description="Helical" evidence="4">
    <location>
        <begin position="214"/>
        <end position="230"/>
    </location>
</feature>
<evidence type="ECO:0000256" key="3">
    <source>
        <dbReference type="ARBA" id="ARBA00023012"/>
    </source>
</evidence>
<proteinExistence type="predicted"/>
<feature type="transmembrane region" description="Helical" evidence="4">
    <location>
        <begin position="103"/>
        <end position="121"/>
    </location>
</feature>
<dbReference type="Proteomes" id="UP001500325">
    <property type="component" value="Unassembled WGS sequence"/>
</dbReference>
<reference evidence="7" key="1">
    <citation type="journal article" date="2019" name="Int. J. Syst. Evol. Microbiol.">
        <title>The Global Catalogue of Microorganisms (GCM) 10K type strain sequencing project: providing services to taxonomists for standard genome sequencing and annotation.</title>
        <authorList>
            <consortium name="The Broad Institute Genomics Platform"/>
            <consortium name="The Broad Institute Genome Sequencing Center for Infectious Disease"/>
            <person name="Wu L."/>
            <person name="Ma J."/>
        </authorList>
    </citation>
    <scope>NUCLEOTIDE SEQUENCE [LARGE SCALE GENOMIC DNA]</scope>
    <source>
        <strain evidence="7">JCM 18055</strain>
    </source>
</reference>